<dbReference type="PANTHER" id="PTHR31001:SF45">
    <property type="entry name" value="ZN(II)2CYS6 TRANSCRIPTION FACTOR (EUROFUNG)"/>
    <property type="match status" value="1"/>
</dbReference>
<sequence>MLGIAIRIAQRMTIHSESALAKCTVFEAELGRRLWWALVLWDCRVPLSLNDSDLRPEMKEPPNVQRTPTDALFIVVRSELGDFNPECPSMFCVL</sequence>
<keyword evidence="4" id="KW-0539">Nucleus</keyword>
<dbReference type="AlphaFoldDB" id="A0AAD4KD24"/>
<evidence type="ECO:0000313" key="6">
    <source>
        <dbReference type="Proteomes" id="UP001201262"/>
    </source>
</evidence>
<name>A0AAD4KD24_9EURO</name>
<keyword evidence="2" id="KW-0805">Transcription regulation</keyword>
<keyword evidence="3" id="KW-0804">Transcription</keyword>
<dbReference type="RefSeq" id="XP_046065251.1">
    <property type="nucleotide sequence ID" value="XM_046217664.1"/>
</dbReference>
<dbReference type="GO" id="GO:0005634">
    <property type="term" value="C:nucleus"/>
    <property type="evidence" value="ECO:0007669"/>
    <property type="project" value="UniProtKB-SubCell"/>
</dbReference>
<dbReference type="CDD" id="cd12148">
    <property type="entry name" value="fungal_TF_MHR"/>
    <property type="match status" value="1"/>
</dbReference>
<evidence type="ECO:0000256" key="2">
    <source>
        <dbReference type="ARBA" id="ARBA00023015"/>
    </source>
</evidence>
<evidence type="ECO:0000313" key="5">
    <source>
        <dbReference type="EMBL" id="KAH8688779.1"/>
    </source>
</evidence>
<dbReference type="InterPro" id="IPR050613">
    <property type="entry name" value="Sec_Metabolite_Reg"/>
</dbReference>
<evidence type="ECO:0000256" key="1">
    <source>
        <dbReference type="ARBA" id="ARBA00004123"/>
    </source>
</evidence>
<gene>
    <name evidence="5" type="ORF">BGW36DRAFT_392158</name>
</gene>
<proteinExistence type="predicted"/>
<evidence type="ECO:0008006" key="7">
    <source>
        <dbReference type="Google" id="ProtNLM"/>
    </source>
</evidence>
<comment type="caution">
    <text evidence="5">The sequence shown here is derived from an EMBL/GenBank/DDBJ whole genome shotgun (WGS) entry which is preliminary data.</text>
</comment>
<accession>A0AAD4KD24</accession>
<organism evidence="5 6">
    <name type="scientific">Talaromyces proteolyticus</name>
    <dbReference type="NCBI Taxonomy" id="1131652"/>
    <lineage>
        <taxon>Eukaryota</taxon>
        <taxon>Fungi</taxon>
        <taxon>Dikarya</taxon>
        <taxon>Ascomycota</taxon>
        <taxon>Pezizomycotina</taxon>
        <taxon>Eurotiomycetes</taxon>
        <taxon>Eurotiomycetidae</taxon>
        <taxon>Eurotiales</taxon>
        <taxon>Trichocomaceae</taxon>
        <taxon>Talaromyces</taxon>
        <taxon>Talaromyces sect. Bacilispori</taxon>
    </lineage>
</organism>
<evidence type="ECO:0000256" key="3">
    <source>
        <dbReference type="ARBA" id="ARBA00023163"/>
    </source>
</evidence>
<reference evidence="5" key="1">
    <citation type="submission" date="2021-12" db="EMBL/GenBank/DDBJ databases">
        <title>Convergent genome expansion in fungi linked to evolution of root-endophyte symbiosis.</title>
        <authorList>
            <consortium name="DOE Joint Genome Institute"/>
            <person name="Ke Y.-H."/>
            <person name="Bonito G."/>
            <person name="Liao H.-L."/>
            <person name="Looney B."/>
            <person name="Rojas-Flechas A."/>
            <person name="Nash J."/>
            <person name="Hameed K."/>
            <person name="Schadt C."/>
            <person name="Martin F."/>
            <person name="Crous P.W."/>
            <person name="Miettinen O."/>
            <person name="Magnuson J.K."/>
            <person name="Labbe J."/>
            <person name="Jacobson D."/>
            <person name="Doktycz M.J."/>
            <person name="Veneault-Fourrey C."/>
            <person name="Kuo A."/>
            <person name="Mondo S."/>
            <person name="Calhoun S."/>
            <person name="Riley R."/>
            <person name="Ohm R."/>
            <person name="LaButti K."/>
            <person name="Andreopoulos B."/>
            <person name="Pangilinan J."/>
            <person name="Nolan M."/>
            <person name="Tritt A."/>
            <person name="Clum A."/>
            <person name="Lipzen A."/>
            <person name="Daum C."/>
            <person name="Barry K."/>
            <person name="Grigoriev I.V."/>
            <person name="Vilgalys R."/>
        </authorList>
    </citation>
    <scope>NUCLEOTIDE SEQUENCE</scope>
    <source>
        <strain evidence="5">PMI_201</strain>
    </source>
</reference>
<keyword evidence="6" id="KW-1185">Reference proteome</keyword>
<comment type="subcellular location">
    <subcellularLocation>
        <location evidence="1">Nucleus</location>
    </subcellularLocation>
</comment>
<protein>
    <recommendedName>
        <fullName evidence="7">Transcription factor domain-containing protein</fullName>
    </recommendedName>
</protein>
<evidence type="ECO:0000256" key="4">
    <source>
        <dbReference type="ARBA" id="ARBA00023242"/>
    </source>
</evidence>
<dbReference type="Proteomes" id="UP001201262">
    <property type="component" value="Unassembled WGS sequence"/>
</dbReference>
<dbReference type="GeneID" id="70247951"/>
<dbReference type="PANTHER" id="PTHR31001">
    <property type="entry name" value="UNCHARACTERIZED TRANSCRIPTIONAL REGULATORY PROTEIN"/>
    <property type="match status" value="1"/>
</dbReference>
<dbReference type="EMBL" id="JAJTJA010000017">
    <property type="protein sequence ID" value="KAH8688779.1"/>
    <property type="molecule type" value="Genomic_DNA"/>
</dbReference>